<dbReference type="Proteomes" id="UP000078546">
    <property type="component" value="Unassembled WGS sequence"/>
</dbReference>
<evidence type="ECO:0000313" key="5">
    <source>
        <dbReference type="EMBL" id="SBS83770.1"/>
    </source>
</evidence>
<sequence>MKKRLGAKIAKEELTNCDKKDVFVTYGYEKDGHLVKNDCIKENEESTGDVYYSLQESYKVSVKIESFEKRKRGKKRISIKSEKWKKGEDTYPYSDINYQKYLSDTCLTERGRIISSFTKELYSLDDMNIQQSTDFVVDTESKCNISKDWHDFKKKKRAYKGHSCFIIKGISPFHTNGTIPYSSPSHSSDDKRVKKGFPRNIGKHHYIEKEMHKMDSPTGRSRMQENHKKKMKTFQNGIHKIIKKKKEKSTIHREEDKGEVTLKESNDINENAFTKSFTLELREVKKKGNYKMHGTEKPRRREGKNLFQVKFLCQAKSYDLMKISSVFLSKNITHHFFDNNNVLCVFLTPDTCTKKVYSYEDIYNIDHMSFKKSLTYNDAKYTFFIFKNGSVVIWENFRNYIKNDFFIDKVIIFLNSYSDELLPVYILQFDKLSYCQEGTYPEEGDENQVMLRPTSSTSNGAMSNEEPFNNANRGERRQGGNELVRGGVIRLTNDSLEQKLTVSFALSQSIRLDVHEMLMDTAINTLFSISKEIAAKGNCTVSKKKLSSMLGVYTSIIHVNAVQDFLDIPEYFWDRVRYEHVWFEMHKYMEISERVKILNKRYNYYKDFLKVIKTERKMHSTRKVDMLVFQFILLSPNFSICRKCNGSPFYDYFCTISGEKVEWDRSEHMYTPLAGK</sequence>
<evidence type="ECO:0000313" key="4">
    <source>
        <dbReference type="EMBL" id="SBS81383.1"/>
    </source>
</evidence>
<organism evidence="4 7">
    <name type="scientific">Plasmodium ovale curtisi</name>
    <dbReference type="NCBI Taxonomy" id="864141"/>
    <lineage>
        <taxon>Eukaryota</taxon>
        <taxon>Sar</taxon>
        <taxon>Alveolata</taxon>
        <taxon>Apicomplexa</taxon>
        <taxon>Aconoidasida</taxon>
        <taxon>Haemosporida</taxon>
        <taxon>Plasmodiidae</taxon>
        <taxon>Plasmodium</taxon>
        <taxon>Plasmodium (Plasmodium)</taxon>
    </lineage>
</organism>
<dbReference type="PANTHER" id="PTHR16255">
    <property type="entry name" value="REQUIRED FOR MEIOTIC NUCLEAR DIVISION PROTEIN 1 HOMOLOG"/>
    <property type="match status" value="1"/>
</dbReference>
<reference evidence="6 7" key="2">
    <citation type="submission" date="2016-05" db="EMBL/GenBank/DDBJ databases">
        <authorList>
            <person name="Naeem Raeece"/>
        </authorList>
    </citation>
    <scope>NUCLEOTIDE SEQUENCE [LARGE SCALE GENOMIC DNA]</scope>
</reference>
<protein>
    <recommendedName>
        <fullName evidence="3">DUF155 domain-containing protein</fullName>
    </recommendedName>
</protein>
<accession>A0A1A8VP04</accession>
<name>A0A1A8VP04_PLAOA</name>
<gene>
    <name evidence="5" type="ORF">POVCU1_009250</name>
    <name evidence="4" type="ORF">POVCU2_0010030</name>
</gene>
<dbReference type="InterPro" id="IPR003734">
    <property type="entry name" value="DUF155"/>
</dbReference>
<dbReference type="Pfam" id="PF02582">
    <property type="entry name" value="DUF155"/>
    <property type="match status" value="1"/>
</dbReference>
<evidence type="ECO:0000313" key="7">
    <source>
        <dbReference type="Proteomes" id="UP000078560"/>
    </source>
</evidence>
<evidence type="ECO:0000259" key="3">
    <source>
        <dbReference type="Pfam" id="PF02582"/>
    </source>
</evidence>
<feature type="compositionally biased region" description="Polar residues" evidence="2">
    <location>
        <begin position="456"/>
        <end position="472"/>
    </location>
</feature>
<dbReference type="AlphaFoldDB" id="A0A1A8VP04"/>
<dbReference type="GO" id="GO:0005739">
    <property type="term" value="C:mitochondrion"/>
    <property type="evidence" value="ECO:0007669"/>
    <property type="project" value="UniProtKB-ARBA"/>
</dbReference>
<dbReference type="EMBL" id="FLQU01000150">
    <property type="protein sequence ID" value="SBS81383.1"/>
    <property type="molecule type" value="Genomic_DNA"/>
</dbReference>
<proteinExistence type="inferred from homology"/>
<evidence type="ECO:0000256" key="1">
    <source>
        <dbReference type="ARBA" id="ARBA00008306"/>
    </source>
</evidence>
<dbReference type="InterPro" id="IPR051624">
    <property type="entry name" value="RMD1/Sad1-interacting"/>
</dbReference>
<feature type="region of interest" description="Disordered" evidence="2">
    <location>
        <begin position="456"/>
        <end position="479"/>
    </location>
</feature>
<reference evidence="4" key="1">
    <citation type="submission" date="2016-05" db="EMBL/GenBank/DDBJ databases">
        <authorList>
            <person name="Lavstsen T."/>
            <person name="Jespersen J.S."/>
        </authorList>
    </citation>
    <scope>NUCLEOTIDE SEQUENCE [LARGE SCALE GENOMIC DNA]</scope>
</reference>
<comment type="similarity">
    <text evidence="1">Belongs to the RMD1/sif2 family.</text>
</comment>
<dbReference type="Proteomes" id="UP000078560">
    <property type="component" value="Unassembled WGS sequence"/>
</dbReference>
<evidence type="ECO:0000313" key="6">
    <source>
        <dbReference type="Proteomes" id="UP000078546"/>
    </source>
</evidence>
<feature type="domain" description="DUF155" evidence="3">
    <location>
        <begin position="384"/>
        <end position="599"/>
    </location>
</feature>
<evidence type="ECO:0000256" key="2">
    <source>
        <dbReference type="SAM" id="MobiDB-lite"/>
    </source>
</evidence>
<dbReference type="PANTHER" id="PTHR16255:SF1">
    <property type="entry name" value="REQUIRED FOR MEIOTIC NUCLEAR DIVISION PROTEIN 1 HOMOLOG"/>
    <property type="match status" value="1"/>
</dbReference>
<dbReference type="EMBL" id="FLQV01000164">
    <property type="protein sequence ID" value="SBS83770.1"/>
    <property type="molecule type" value="Genomic_DNA"/>
</dbReference>